<dbReference type="Proteomes" id="UP001519887">
    <property type="component" value="Unassembled WGS sequence"/>
</dbReference>
<keyword evidence="2" id="KW-0732">Signal</keyword>
<dbReference type="PROSITE" id="PS51257">
    <property type="entry name" value="PROKAR_LIPOPROTEIN"/>
    <property type="match status" value="1"/>
</dbReference>
<dbReference type="Gene3D" id="3.40.190.10">
    <property type="entry name" value="Periplasmic binding protein-like II"/>
    <property type="match status" value="2"/>
</dbReference>
<keyword evidence="4" id="KW-1185">Reference proteome</keyword>
<dbReference type="SUPFAM" id="SSF53850">
    <property type="entry name" value="Periplasmic binding protein-like II"/>
    <property type="match status" value="1"/>
</dbReference>
<comment type="caution">
    <text evidence="3">The sequence shown here is derived from an EMBL/GenBank/DDBJ whole genome shotgun (WGS) entry which is preliminary data.</text>
</comment>
<feature type="compositionally biased region" description="Low complexity" evidence="1">
    <location>
        <begin position="31"/>
        <end position="40"/>
    </location>
</feature>
<proteinExistence type="predicted"/>
<evidence type="ECO:0000313" key="3">
    <source>
        <dbReference type="EMBL" id="MBW7454077.1"/>
    </source>
</evidence>
<evidence type="ECO:0000256" key="2">
    <source>
        <dbReference type="SAM" id="SignalP"/>
    </source>
</evidence>
<protein>
    <submittedName>
        <fullName evidence="3">Extracellular solute-binding protein</fullName>
    </submittedName>
</protein>
<dbReference type="InterPro" id="IPR050490">
    <property type="entry name" value="Bact_solute-bd_prot1"/>
</dbReference>
<reference evidence="3 4" key="1">
    <citation type="submission" date="2021-07" db="EMBL/GenBank/DDBJ databases">
        <title>Paenibacillus radiodurans sp. nov., isolated from the southeastern edge of Tengger Desert.</title>
        <authorList>
            <person name="Zhang G."/>
        </authorList>
    </citation>
    <scope>NUCLEOTIDE SEQUENCE [LARGE SCALE GENOMIC DNA]</scope>
    <source>
        <strain evidence="3 4">CCM 7311</strain>
    </source>
</reference>
<sequence length="554" mass="62355">MRKKTGSVVLALTLVIFMLLSACSGGNDAGDNNGAGTGTNSPAQDGNSEPPVTLNTFITVPPRIEDVSTNTVTTFIEDKLNIKFKFDATPQANAKDKKKLIMASGDYPAVFLSGDFTQAEQIDYGKQGILMPLNDLIEKYGNEIKKAFEEDADLKAAITAPDGNIYALPHINDCFHCWYAQKLWINKSWLDKLSLEMPTTTDEYFEVLKAFKEKDPNGNGKQDEIPLSGSFNSWHGIPSNFLMNSFIYDNDEDFFFIKDGKVQLAANQPEWRQGLEYVNKLFSEGLIDKEAFTQNIDQMAQVGNKQGDNVSGSVTAGHIGMYFSLAEGQDRHKEYVSVPPLKGPGGIAYAGYYKAYGNGQFAITNKASEKEAIAAIKLADYLYSEEHAITNEYGLEGTYWEAAKEGQKDVHGNQAKYSLKPEYWNIGTTLNDIWDQMGITRRTREIRESWAIPEDPFSQVGYEYRLYLETANNYENKQPEETFPLTIFMESDDAKEAIQQRTQINDYVRSNMAQFITGARKLNDSEWDSYVKGFDGLNLTRYLEIYQHAYDSKK</sequence>
<evidence type="ECO:0000313" key="4">
    <source>
        <dbReference type="Proteomes" id="UP001519887"/>
    </source>
</evidence>
<evidence type="ECO:0000256" key="1">
    <source>
        <dbReference type="SAM" id="MobiDB-lite"/>
    </source>
</evidence>
<feature type="region of interest" description="Disordered" evidence="1">
    <location>
        <begin position="31"/>
        <end position="53"/>
    </location>
</feature>
<dbReference type="RefSeq" id="WP_210038317.1">
    <property type="nucleotide sequence ID" value="NZ_JBHLVU010000022.1"/>
</dbReference>
<name>A0ABS7BZJ3_9BACL</name>
<dbReference type="PANTHER" id="PTHR43649">
    <property type="entry name" value="ARABINOSE-BINDING PROTEIN-RELATED"/>
    <property type="match status" value="1"/>
</dbReference>
<organism evidence="3 4">
    <name type="scientific">Paenibacillus sepulcri</name>
    <dbReference type="NCBI Taxonomy" id="359917"/>
    <lineage>
        <taxon>Bacteria</taxon>
        <taxon>Bacillati</taxon>
        <taxon>Bacillota</taxon>
        <taxon>Bacilli</taxon>
        <taxon>Bacillales</taxon>
        <taxon>Paenibacillaceae</taxon>
        <taxon>Paenibacillus</taxon>
    </lineage>
</organism>
<feature type="signal peptide" evidence="2">
    <location>
        <begin position="1"/>
        <end position="29"/>
    </location>
</feature>
<dbReference type="PANTHER" id="PTHR43649:SF12">
    <property type="entry name" value="DIACETYLCHITOBIOSE BINDING PROTEIN DASA"/>
    <property type="match status" value="1"/>
</dbReference>
<accession>A0ABS7BZJ3</accession>
<feature type="chain" id="PRO_5046818677" evidence="2">
    <location>
        <begin position="30"/>
        <end position="554"/>
    </location>
</feature>
<gene>
    <name evidence="3" type="ORF">K0U00_08510</name>
</gene>
<dbReference type="EMBL" id="JAHZIK010000152">
    <property type="protein sequence ID" value="MBW7454077.1"/>
    <property type="molecule type" value="Genomic_DNA"/>
</dbReference>